<dbReference type="EMBL" id="JBBBZM010000194">
    <property type="protein sequence ID" value="KAL0631995.1"/>
    <property type="molecule type" value="Genomic_DNA"/>
</dbReference>
<dbReference type="Proteomes" id="UP001447188">
    <property type="component" value="Unassembled WGS sequence"/>
</dbReference>
<comment type="caution">
    <text evidence="2">The sequence shown here is derived from an EMBL/GenBank/DDBJ whole genome shotgun (WGS) entry which is preliminary data.</text>
</comment>
<evidence type="ECO:0000313" key="2">
    <source>
        <dbReference type="EMBL" id="KAL0631995.1"/>
    </source>
</evidence>
<gene>
    <name evidence="2" type="ORF">Q9L58_009121</name>
</gene>
<dbReference type="PANTHER" id="PTHR15615:SF32">
    <property type="entry name" value="PROTEIN KINASE COMPLEX COMPONENT, PUTATIVE (AFU_ORTHOLOGUE AFUA_2G07660)-RELATED"/>
    <property type="match status" value="1"/>
</dbReference>
<evidence type="ECO:0000313" key="3">
    <source>
        <dbReference type="Proteomes" id="UP001447188"/>
    </source>
</evidence>
<keyword evidence="3" id="KW-1185">Reference proteome</keyword>
<sequence>MAATDTLLSQHAYHTEALLSKLRTSTYGGRKFSPTSFNTAIAMSSPFASPPPPYTPEHPHVILDHEKIPQEGAPPPPHPDIDPEGAAAAHTTSAFRGSSPKPLGMRADDSDIFHLPATTALTLLSRSIELLVSMTGDVPPTPPPSDPTTPEMQEELHHTAVDRDPSTGFCFGKPMTEDLDGVLIKHKQDIGDDSDDDFLSNGGEIKIIGAGAKGIYQNASITRKFWSKAAPEIPIEDYLFRIHRFCPLSTAVYLAASVYLHRLAVIERVIPITRLNVHRLLLAALRVASKGLEDLSYPHKRFAKVGGLSEFELSRLEVSFCFLMNFDLKVDKAAMERQVASLRETVNRQVIMGTSALVLPPSFREKGAAAKPAMLDV</sequence>
<dbReference type="CDD" id="cd20558">
    <property type="entry name" value="CYCLIN_ScPCL7-like"/>
    <property type="match status" value="1"/>
</dbReference>
<dbReference type="InterPro" id="IPR036915">
    <property type="entry name" value="Cyclin-like_sf"/>
</dbReference>
<proteinExistence type="predicted"/>
<dbReference type="InterPro" id="IPR013922">
    <property type="entry name" value="Cyclin_PHO80-like"/>
</dbReference>
<dbReference type="Gene3D" id="1.10.472.10">
    <property type="entry name" value="Cyclin-like"/>
    <property type="match status" value="1"/>
</dbReference>
<dbReference type="PANTHER" id="PTHR15615">
    <property type="match status" value="1"/>
</dbReference>
<protein>
    <recommendedName>
        <fullName evidence="4">Cyclin-domain-containing protein</fullName>
    </recommendedName>
</protein>
<dbReference type="SUPFAM" id="SSF47954">
    <property type="entry name" value="Cyclin-like"/>
    <property type="match status" value="1"/>
</dbReference>
<name>A0ABR3G7S0_9PEZI</name>
<evidence type="ECO:0008006" key="4">
    <source>
        <dbReference type="Google" id="ProtNLM"/>
    </source>
</evidence>
<evidence type="ECO:0000256" key="1">
    <source>
        <dbReference type="SAM" id="MobiDB-lite"/>
    </source>
</evidence>
<feature type="region of interest" description="Disordered" evidence="1">
    <location>
        <begin position="67"/>
        <end position="103"/>
    </location>
</feature>
<organism evidence="2 3">
    <name type="scientific">Discina gigas</name>
    <dbReference type="NCBI Taxonomy" id="1032678"/>
    <lineage>
        <taxon>Eukaryota</taxon>
        <taxon>Fungi</taxon>
        <taxon>Dikarya</taxon>
        <taxon>Ascomycota</taxon>
        <taxon>Pezizomycotina</taxon>
        <taxon>Pezizomycetes</taxon>
        <taxon>Pezizales</taxon>
        <taxon>Discinaceae</taxon>
        <taxon>Discina</taxon>
    </lineage>
</organism>
<accession>A0ABR3G7S0</accession>
<dbReference type="Pfam" id="PF08613">
    <property type="entry name" value="Cyclin"/>
    <property type="match status" value="1"/>
</dbReference>
<reference evidence="2 3" key="1">
    <citation type="submission" date="2024-02" db="EMBL/GenBank/DDBJ databases">
        <title>Discinaceae phylogenomics.</title>
        <authorList>
            <person name="Dirks A.C."/>
            <person name="James T.Y."/>
        </authorList>
    </citation>
    <scope>NUCLEOTIDE SEQUENCE [LARGE SCALE GENOMIC DNA]</scope>
    <source>
        <strain evidence="2 3">ACD0624</strain>
    </source>
</reference>